<geneLocation type="plasmid" evidence="1 2">
    <name>pRinCIP108029c</name>
</geneLocation>
<sequence>MLAANPKDVGSAMAAAVAAPEGNALRRVMEGKFSIIVAYRDPLMAVIRG</sequence>
<dbReference type="Proteomes" id="UP001322785">
    <property type="component" value="Plasmid pRinCIP108029c"/>
</dbReference>
<gene>
    <name evidence="1" type="ORF">U5G49_006848</name>
</gene>
<accession>A0ABZ1DSH8</accession>
<evidence type="ECO:0000313" key="2">
    <source>
        <dbReference type="Proteomes" id="UP001322785"/>
    </source>
</evidence>
<name>A0ABZ1DSH8_9HYPH</name>
<reference evidence="1 2" key="1">
    <citation type="submission" date="2023-12" db="EMBL/GenBank/DDBJ databases">
        <authorList>
            <person name="Menendez E."/>
            <person name="Kaur S."/>
            <person name="Flores-Felix J.D."/>
            <person name="diCenzo G.C."/>
            <person name="Peix A."/>
            <person name="Velazquez E."/>
        </authorList>
    </citation>
    <scope>NUCLEOTIDE SEQUENCE [LARGE SCALE GENOMIC DNA]</scope>
    <source>
        <strain evidence="1 2">CIP 108029</strain>
        <plasmid evidence="1 2">pRinCIP108029c</plasmid>
    </source>
</reference>
<organism evidence="1 2">
    <name type="scientific">Rhizobium indigoferae</name>
    <dbReference type="NCBI Taxonomy" id="158891"/>
    <lineage>
        <taxon>Bacteria</taxon>
        <taxon>Pseudomonadati</taxon>
        <taxon>Pseudomonadota</taxon>
        <taxon>Alphaproteobacteria</taxon>
        <taxon>Hyphomicrobiales</taxon>
        <taxon>Rhizobiaceae</taxon>
        <taxon>Rhizobium/Agrobacterium group</taxon>
        <taxon>Rhizobium</taxon>
    </lineage>
</organism>
<keyword evidence="2" id="KW-1185">Reference proteome</keyword>
<keyword evidence="1" id="KW-0614">Plasmid</keyword>
<dbReference type="RefSeq" id="WP_246289145.1">
    <property type="nucleotide sequence ID" value="NZ_BSOQ01000062.1"/>
</dbReference>
<dbReference type="EMBL" id="CP140638">
    <property type="protein sequence ID" value="WRW38094.1"/>
    <property type="molecule type" value="Genomic_DNA"/>
</dbReference>
<proteinExistence type="predicted"/>
<protein>
    <submittedName>
        <fullName evidence="1">Uncharacterized protein</fullName>
    </submittedName>
</protein>
<evidence type="ECO:0000313" key="1">
    <source>
        <dbReference type="EMBL" id="WRW38094.1"/>
    </source>
</evidence>